<dbReference type="AlphaFoldDB" id="A0A814PXV1"/>
<comment type="caution">
    <text evidence="2">The sequence shown here is derived from an EMBL/GenBank/DDBJ whole genome shotgun (WGS) entry which is preliminary data.</text>
</comment>
<dbReference type="PANTHER" id="PTHR43036:SF2">
    <property type="entry name" value="OS04G0481300 PROTEIN"/>
    <property type="match status" value="1"/>
</dbReference>
<name>A0A814PXV1_9BILA</name>
<evidence type="ECO:0000259" key="1">
    <source>
        <dbReference type="Pfam" id="PF08241"/>
    </source>
</evidence>
<dbReference type="InterPro" id="IPR029063">
    <property type="entry name" value="SAM-dependent_MTases_sf"/>
</dbReference>
<dbReference type="CDD" id="cd02440">
    <property type="entry name" value="AdoMet_MTases"/>
    <property type="match status" value="1"/>
</dbReference>
<accession>A0A814PXV1</accession>
<reference evidence="2" key="1">
    <citation type="submission" date="2021-02" db="EMBL/GenBank/DDBJ databases">
        <authorList>
            <person name="Nowell W R."/>
        </authorList>
    </citation>
    <scope>NUCLEOTIDE SEQUENCE</scope>
</reference>
<dbReference type="Proteomes" id="UP000663829">
    <property type="component" value="Unassembled WGS sequence"/>
</dbReference>
<dbReference type="Proteomes" id="UP000681722">
    <property type="component" value="Unassembled WGS sequence"/>
</dbReference>
<dbReference type="Pfam" id="PF08241">
    <property type="entry name" value="Methyltransf_11"/>
    <property type="match status" value="1"/>
</dbReference>
<dbReference type="PANTHER" id="PTHR43036">
    <property type="entry name" value="OSJNBB0011N17.9 PROTEIN"/>
    <property type="match status" value="1"/>
</dbReference>
<gene>
    <name evidence="2" type="ORF">GPM918_LOCUS19276</name>
    <name evidence="3" type="ORF">SRO942_LOCUS19272</name>
</gene>
<dbReference type="SUPFAM" id="SSF53335">
    <property type="entry name" value="S-adenosyl-L-methionine-dependent methyltransferases"/>
    <property type="match status" value="1"/>
</dbReference>
<protein>
    <recommendedName>
        <fullName evidence="1">Methyltransferase type 11 domain-containing protein</fullName>
    </recommendedName>
</protein>
<sequence>MVQQPPYKIQKEDLLREDETSDNNFYSTPRFVHHIDDRARFILSRFYKHMIVQQQETQTLDICSSWTSHLPQDWIGKVHGLGMNELELKHNPSLNNGYTVQDLNCDPKLNYSSDTFDAVICSMSIDYLIQPLEVFKEISRILKSGGIFITSFSNRCFSTKVIGRWLYMSEIDRVYWVGNYFLSSSDFNHQTLCAYSIFDNIKQQDNFFDPMYVVFGYKK</sequence>
<dbReference type="GO" id="GO:0008757">
    <property type="term" value="F:S-adenosylmethionine-dependent methyltransferase activity"/>
    <property type="evidence" value="ECO:0007669"/>
    <property type="project" value="InterPro"/>
</dbReference>
<evidence type="ECO:0000313" key="4">
    <source>
        <dbReference type="Proteomes" id="UP000663829"/>
    </source>
</evidence>
<dbReference type="EMBL" id="CAJOBC010005800">
    <property type="protein sequence ID" value="CAF3876246.1"/>
    <property type="molecule type" value="Genomic_DNA"/>
</dbReference>
<evidence type="ECO:0000313" key="3">
    <source>
        <dbReference type="EMBL" id="CAF3876246.1"/>
    </source>
</evidence>
<dbReference type="Gene3D" id="3.40.50.150">
    <property type="entry name" value="Vaccinia Virus protein VP39"/>
    <property type="match status" value="1"/>
</dbReference>
<dbReference type="EMBL" id="CAJNOQ010005802">
    <property type="protein sequence ID" value="CAF1111988.1"/>
    <property type="molecule type" value="Genomic_DNA"/>
</dbReference>
<evidence type="ECO:0000313" key="2">
    <source>
        <dbReference type="EMBL" id="CAF1111988.1"/>
    </source>
</evidence>
<organism evidence="2 4">
    <name type="scientific">Didymodactylos carnosus</name>
    <dbReference type="NCBI Taxonomy" id="1234261"/>
    <lineage>
        <taxon>Eukaryota</taxon>
        <taxon>Metazoa</taxon>
        <taxon>Spiralia</taxon>
        <taxon>Gnathifera</taxon>
        <taxon>Rotifera</taxon>
        <taxon>Eurotatoria</taxon>
        <taxon>Bdelloidea</taxon>
        <taxon>Philodinida</taxon>
        <taxon>Philodinidae</taxon>
        <taxon>Didymodactylos</taxon>
    </lineage>
</organism>
<feature type="domain" description="Methyltransferase type 11" evidence="1">
    <location>
        <begin position="102"/>
        <end position="149"/>
    </location>
</feature>
<dbReference type="InterPro" id="IPR013216">
    <property type="entry name" value="Methyltransf_11"/>
</dbReference>
<proteinExistence type="predicted"/>
<keyword evidence="4" id="KW-1185">Reference proteome</keyword>
<dbReference type="OrthoDB" id="2013972at2759"/>